<evidence type="ECO:0000313" key="1">
    <source>
        <dbReference type="EMBL" id="KMP03088.1"/>
    </source>
</evidence>
<dbReference type="Proteomes" id="UP000054565">
    <property type="component" value="Unassembled WGS sequence"/>
</dbReference>
<sequence length="103" mass="11191">MACISQGPEDGWSTTIIGFAARRRARSDHYAREILKSELQAPKGGHAEVCILTTTYKHAQHAMVRTDATEIGGQVFFIGQKGGKFRGIQAPCAINFGQVNEGK</sequence>
<name>A0A0J6Y8L2_COCIT</name>
<dbReference type="AlphaFoldDB" id="A0A0J6Y8L2"/>
<gene>
    <name evidence="1" type="ORF">CIRG_02780</name>
</gene>
<reference evidence="2" key="1">
    <citation type="journal article" date="2010" name="Genome Res.">
        <title>Population genomic sequencing of Coccidioides fungi reveals recent hybridization and transposon control.</title>
        <authorList>
            <person name="Neafsey D.E."/>
            <person name="Barker B.M."/>
            <person name="Sharpton T.J."/>
            <person name="Stajich J.E."/>
            <person name="Park D.J."/>
            <person name="Whiston E."/>
            <person name="Hung C.-Y."/>
            <person name="McMahan C."/>
            <person name="White J."/>
            <person name="Sykes S."/>
            <person name="Heiman D."/>
            <person name="Young S."/>
            <person name="Zeng Q."/>
            <person name="Abouelleil A."/>
            <person name="Aftuck L."/>
            <person name="Bessette D."/>
            <person name="Brown A."/>
            <person name="FitzGerald M."/>
            <person name="Lui A."/>
            <person name="Macdonald J.P."/>
            <person name="Priest M."/>
            <person name="Orbach M.J."/>
            <person name="Galgiani J.N."/>
            <person name="Kirkland T.N."/>
            <person name="Cole G.T."/>
            <person name="Birren B.W."/>
            <person name="Henn M.R."/>
            <person name="Taylor J.W."/>
            <person name="Rounsley S.D."/>
        </authorList>
    </citation>
    <scope>NUCLEOTIDE SEQUENCE [LARGE SCALE GENOMIC DNA]</scope>
    <source>
        <strain evidence="2">RMSCC 2394</strain>
    </source>
</reference>
<protein>
    <submittedName>
        <fullName evidence="1">Uncharacterized protein</fullName>
    </submittedName>
</protein>
<accession>A0A0J6Y8L2</accession>
<dbReference type="EMBL" id="DS028094">
    <property type="protein sequence ID" value="KMP03088.1"/>
    <property type="molecule type" value="Genomic_DNA"/>
</dbReference>
<organism evidence="1 2">
    <name type="scientific">Coccidioides immitis RMSCC 2394</name>
    <dbReference type="NCBI Taxonomy" id="404692"/>
    <lineage>
        <taxon>Eukaryota</taxon>
        <taxon>Fungi</taxon>
        <taxon>Dikarya</taxon>
        <taxon>Ascomycota</taxon>
        <taxon>Pezizomycotina</taxon>
        <taxon>Eurotiomycetes</taxon>
        <taxon>Eurotiomycetidae</taxon>
        <taxon>Onygenales</taxon>
        <taxon>Onygenaceae</taxon>
        <taxon>Coccidioides</taxon>
    </lineage>
</organism>
<proteinExistence type="predicted"/>
<evidence type="ECO:0000313" key="2">
    <source>
        <dbReference type="Proteomes" id="UP000054565"/>
    </source>
</evidence>